<evidence type="ECO:0000313" key="1">
    <source>
        <dbReference type="EMBL" id="MCI40430.1"/>
    </source>
</evidence>
<evidence type="ECO:0000313" key="2">
    <source>
        <dbReference type="Proteomes" id="UP000265520"/>
    </source>
</evidence>
<accession>A0A392RXC4</accession>
<reference evidence="1 2" key="1">
    <citation type="journal article" date="2018" name="Front. Plant Sci.">
        <title>Red Clover (Trifolium pratense) and Zigzag Clover (T. medium) - A Picture of Genomic Similarities and Differences.</title>
        <authorList>
            <person name="Dluhosova J."/>
            <person name="Istvanek J."/>
            <person name="Nedelnik J."/>
            <person name="Repkova J."/>
        </authorList>
    </citation>
    <scope>NUCLEOTIDE SEQUENCE [LARGE SCALE GENOMIC DNA]</scope>
    <source>
        <strain evidence="2">cv. 10/8</strain>
        <tissue evidence="1">Leaf</tissue>
    </source>
</reference>
<keyword evidence="2" id="KW-1185">Reference proteome</keyword>
<dbReference type="Proteomes" id="UP000265520">
    <property type="component" value="Unassembled WGS sequence"/>
</dbReference>
<name>A0A392RXC4_9FABA</name>
<protein>
    <submittedName>
        <fullName evidence="1">Uncharacterized protein</fullName>
    </submittedName>
</protein>
<proteinExistence type="predicted"/>
<feature type="non-terminal residue" evidence="1">
    <location>
        <position position="54"/>
    </location>
</feature>
<dbReference type="EMBL" id="LXQA010279669">
    <property type="protein sequence ID" value="MCI40430.1"/>
    <property type="molecule type" value="Genomic_DNA"/>
</dbReference>
<sequence>MAGCVALSFLLGFCVFLQVLAAVCVVLEVVALMDWEGFGFCFLLRAAAVLWCRA</sequence>
<dbReference type="AlphaFoldDB" id="A0A392RXC4"/>
<organism evidence="1 2">
    <name type="scientific">Trifolium medium</name>
    <dbReference type="NCBI Taxonomy" id="97028"/>
    <lineage>
        <taxon>Eukaryota</taxon>
        <taxon>Viridiplantae</taxon>
        <taxon>Streptophyta</taxon>
        <taxon>Embryophyta</taxon>
        <taxon>Tracheophyta</taxon>
        <taxon>Spermatophyta</taxon>
        <taxon>Magnoliopsida</taxon>
        <taxon>eudicotyledons</taxon>
        <taxon>Gunneridae</taxon>
        <taxon>Pentapetalae</taxon>
        <taxon>rosids</taxon>
        <taxon>fabids</taxon>
        <taxon>Fabales</taxon>
        <taxon>Fabaceae</taxon>
        <taxon>Papilionoideae</taxon>
        <taxon>50 kb inversion clade</taxon>
        <taxon>NPAAA clade</taxon>
        <taxon>Hologalegina</taxon>
        <taxon>IRL clade</taxon>
        <taxon>Trifolieae</taxon>
        <taxon>Trifolium</taxon>
    </lineage>
</organism>
<comment type="caution">
    <text evidence="1">The sequence shown here is derived from an EMBL/GenBank/DDBJ whole genome shotgun (WGS) entry which is preliminary data.</text>
</comment>